<name>A0ABU5DCX0_9BURK</name>
<feature type="transmembrane region" description="Helical" evidence="1">
    <location>
        <begin position="6"/>
        <end position="22"/>
    </location>
</feature>
<sequence length="241" mass="26014">MATDPSLWPLIGVAVIIAGFVLRFNPMLVVAATALATALAAGFPLQKVLATIGIGFVKTRNLPLILLLPLAVIGLLERHGLRQHAQQWIAQIRSATVGRLLIVYLAARQLTAAVGLTSLGGHPQMVRPLLAPMTEGAAEARYGSLPERVRLKLRAFAAATDNVGLFFGEDIFVAFGAIVLMTTFLHEAGIDVEPIHVALWGIPTAVSAFVIHAWRLRRLDRELQRELQGDPVAVKPVHKEA</sequence>
<dbReference type="EMBL" id="JAXCLA010000002">
    <property type="protein sequence ID" value="MDY0744125.1"/>
    <property type="molecule type" value="Genomic_DNA"/>
</dbReference>
<feature type="transmembrane region" description="Helical" evidence="1">
    <location>
        <begin position="197"/>
        <end position="216"/>
    </location>
</feature>
<organism evidence="2 3">
    <name type="scientific">Roseateles agri</name>
    <dbReference type="NCBI Taxonomy" id="3098619"/>
    <lineage>
        <taxon>Bacteria</taxon>
        <taxon>Pseudomonadati</taxon>
        <taxon>Pseudomonadota</taxon>
        <taxon>Betaproteobacteria</taxon>
        <taxon>Burkholderiales</taxon>
        <taxon>Sphaerotilaceae</taxon>
        <taxon>Roseateles</taxon>
    </lineage>
</organism>
<evidence type="ECO:0000313" key="3">
    <source>
        <dbReference type="Proteomes" id="UP001285263"/>
    </source>
</evidence>
<reference evidence="2 3" key="1">
    <citation type="submission" date="2023-11" db="EMBL/GenBank/DDBJ databases">
        <title>Paucibacter sp. nov., isolated from fresh soil in Korea.</title>
        <authorList>
            <person name="Le N.T.T."/>
        </authorList>
    </citation>
    <scope>NUCLEOTIDE SEQUENCE [LARGE SCALE GENOMIC DNA]</scope>
    <source>
        <strain evidence="2 3">R3-3</strain>
    </source>
</reference>
<comment type="caution">
    <text evidence="2">The sequence shown here is derived from an EMBL/GenBank/DDBJ whole genome shotgun (WGS) entry which is preliminary data.</text>
</comment>
<keyword evidence="1" id="KW-1133">Transmembrane helix</keyword>
<keyword evidence="1" id="KW-0812">Transmembrane</keyword>
<dbReference type="InterPro" id="IPR010374">
    <property type="entry name" value="DUF969"/>
</dbReference>
<feature type="transmembrane region" description="Helical" evidence="1">
    <location>
        <begin position="29"/>
        <end position="56"/>
    </location>
</feature>
<feature type="transmembrane region" description="Helical" evidence="1">
    <location>
        <begin position="163"/>
        <end position="185"/>
    </location>
</feature>
<dbReference type="Proteomes" id="UP001285263">
    <property type="component" value="Unassembled WGS sequence"/>
</dbReference>
<keyword evidence="1" id="KW-0472">Membrane</keyword>
<dbReference type="RefSeq" id="WP_320422027.1">
    <property type="nucleotide sequence ID" value="NZ_JAXCLA010000002.1"/>
</dbReference>
<protein>
    <submittedName>
        <fullName evidence="2">DUF969 domain-containing protein</fullName>
    </submittedName>
</protein>
<evidence type="ECO:0000256" key="1">
    <source>
        <dbReference type="SAM" id="Phobius"/>
    </source>
</evidence>
<dbReference type="Pfam" id="PF06149">
    <property type="entry name" value="DUF969"/>
    <property type="match status" value="1"/>
</dbReference>
<evidence type="ECO:0000313" key="2">
    <source>
        <dbReference type="EMBL" id="MDY0744125.1"/>
    </source>
</evidence>
<keyword evidence="3" id="KW-1185">Reference proteome</keyword>
<gene>
    <name evidence="2" type="ORF">SNE35_06395</name>
</gene>
<proteinExistence type="predicted"/>
<accession>A0ABU5DCX0</accession>